<dbReference type="InterPro" id="IPR052598">
    <property type="entry name" value="IgSF_CEA-related"/>
</dbReference>
<accession>A0AAY4AER7</accession>
<dbReference type="InterPro" id="IPR007110">
    <property type="entry name" value="Ig-like_dom"/>
</dbReference>
<dbReference type="Pfam" id="PF07679">
    <property type="entry name" value="I-set"/>
    <property type="match status" value="1"/>
</dbReference>
<dbReference type="InterPro" id="IPR013098">
    <property type="entry name" value="Ig_I-set"/>
</dbReference>
<proteinExistence type="predicted"/>
<evidence type="ECO:0000313" key="7">
    <source>
        <dbReference type="Proteomes" id="UP000694580"/>
    </source>
</evidence>
<evidence type="ECO:0000313" key="6">
    <source>
        <dbReference type="Ensembl" id="ENSDCDP00010007369.1"/>
    </source>
</evidence>
<keyword evidence="4" id="KW-0393">Immunoglobulin domain</keyword>
<feature type="domain" description="Ig-like" evidence="5">
    <location>
        <begin position="205"/>
        <end position="287"/>
    </location>
</feature>
<reference evidence="6" key="2">
    <citation type="submission" date="2025-08" db="UniProtKB">
        <authorList>
            <consortium name="Ensembl"/>
        </authorList>
    </citation>
    <scope>IDENTIFICATION</scope>
</reference>
<dbReference type="Ensembl" id="ENSDCDT00010007697.1">
    <property type="protein sequence ID" value="ENSDCDP00010007369.1"/>
    <property type="gene ID" value="ENSDCDG00010003264.1"/>
</dbReference>
<dbReference type="Pfam" id="PF13927">
    <property type="entry name" value="Ig_3"/>
    <property type="match status" value="1"/>
</dbReference>
<dbReference type="InterPro" id="IPR036179">
    <property type="entry name" value="Ig-like_dom_sf"/>
</dbReference>
<dbReference type="Gene3D" id="2.60.40.10">
    <property type="entry name" value="Immunoglobulins"/>
    <property type="match status" value="3"/>
</dbReference>
<dbReference type="InterPro" id="IPR003598">
    <property type="entry name" value="Ig_sub2"/>
</dbReference>
<dbReference type="SUPFAM" id="SSF48726">
    <property type="entry name" value="Immunoglobulin"/>
    <property type="match status" value="3"/>
</dbReference>
<dbReference type="InterPro" id="IPR013783">
    <property type="entry name" value="Ig-like_fold"/>
</dbReference>
<keyword evidence="2" id="KW-1015">Disulfide bond</keyword>
<name>A0AAY4AER7_9TELE</name>
<sequence>MNATLMAVSPLGHCLSQDVLPTGSLNGAIGKNVMFKTNIIPSPKPFLSVAWSYNNTNIITHTNAGNTTASKYEGRIFLEVSTGSLELRNLRQNDSGIYSVSIIPALGPQMLGRTTLRVYGPTSLLLAGKSSANLTCEGTGSIVTTEWTRNGQPLHPSNGTTFSSDNKTVFISTVERDDAGVYQCKLSNPVSTTAANYSMVVNYGPENVKISGLTEVNNGLKATFTCSAASEPPANFSWSFNMKETDVTNATFTIEKASGFNTGNYTCTAWNRVTNVKDSATHEFSVTGTVLYCTVFSMSFLEFRLHHIYIYIYIYFFFVRELQFPYPKPQSEVQKTLY</sequence>
<evidence type="ECO:0000256" key="3">
    <source>
        <dbReference type="ARBA" id="ARBA00023180"/>
    </source>
</evidence>
<reference evidence="6 7" key="1">
    <citation type="submission" date="2020-06" db="EMBL/GenBank/DDBJ databases">
        <authorList>
            <consortium name="Wellcome Sanger Institute Data Sharing"/>
        </authorList>
    </citation>
    <scope>NUCLEOTIDE SEQUENCE [LARGE SCALE GENOMIC DNA]</scope>
</reference>
<evidence type="ECO:0000256" key="4">
    <source>
        <dbReference type="ARBA" id="ARBA00023319"/>
    </source>
</evidence>
<evidence type="ECO:0000256" key="2">
    <source>
        <dbReference type="ARBA" id="ARBA00023157"/>
    </source>
</evidence>
<dbReference type="GeneTree" id="ENSGT01100000263479"/>
<dbReference type="Proteomes" id="UP000694580">
    <property type="component" value="Chromosome 5"/>
</dbReference>
<reference evidence="6" key="3">
    <citation type="submission" date="2025-09" db="UniProtKB">
        <authorList>
            <consortium name="Ensembl"/>
        </authorList>
    </citation>
    <scope>IDENTIFICATION</scope>
</reference>
<feature type="domain" description="Ig-like" evidence="5">
    <location>
        <begin position="108"/>
        <end position="202"/>
    </location>
</feature>
<evidence type="ECO:0000259" key="5">
    <source>
        <dbReference type="PROSITE" id="PS50835"/>
    </source>
</evidence>
<dbReference type="SMART" id="SM00408">
    <property type="entry name" value="IGc2"/>
    <property type="match status" value="2"/>
</dbReference>
<dbReference type="PANTHER" id="PTHR44337">
    <property type="entry name" value="CARCINOEMBRYONIC ANTIGEN-RELATED CELL ADHESION MOLECULE 8"/>
    <property type="match status" value="1"/>
</dbReference>
<dbReference type="PANTHER" id="PTHR44337:SF16">
    <property type="entry name" value="CARCINOEMBRYONIC ANTIGEN-RELATED CELL ADHESION MOLECULE 20-LIKE-RELATED"/>
    <property type="match status" value="1"/>
</dbReference>
<protein>
    <recommendedName>
        <fullName evidence="5">Ig-like domain-containing protein</fullName>
    </recommendedName>
</protein>
<keyword evidence="1" id="KW-0732">Signal</keyword>
<organism evidence="6 7">
    <name type="scientific">Denticeps clupeoides</name>
    <name type="common">denticle herring</name>
    <dbReference type="NCBI Taxonomy" id="299321"/>
    <lineage>
        <taxon>Eukaryota</taxon>
        <taxon>Metazoa</taxon>
        <taxon>Chordata</taxon>
        <taxon>Craniata</taxon>
        <taxon>Vertebrata</taxon>
        <taxon>Euteleostomi</taxon>
        <taxon>Actinopterygii</taxon>
        <taxon>Neopterygii</taxon>
        <taxon>Teleostei</taxon>
        <taxon>Clupei</taxon>
        <taxon>Clupeiformes</taxon>
        <taxon>Denticipitoidei</taxon>
        <taxon>Denticipitidae</taxon>
        <taxon>Denticeps</taxon>
    </lineage>
</organism>
<dbReference type="SMART" id="SM00409">
    <property type="entry name" value="IG"/>
    <property type="match status" value="3"/>
</dbReference>
<dbReference type="InterPro" id="IPR003599">
    <property type="entry name" value="Ig_sub"/>
</dbReference>
<evidence type="ECO:0000256" key="1">
    <source>
        <dbReference type="ARBA" id="ARBA00022729"/>
    </source>
</evidence>
<keyword evidence="7" id="KW-1185">Reference proteome</keyword>
<dbReference type="PROSITE" id="PS50835">
    <property type="entry name" value="IG_LIKE"/>
    <property type="match status" value="2"/>
</dbReference>
<dbReference type="AlphaFoldDB" id="A0AAY4AER7"/>
<keyword evidence="3" id="KW-0325">Glycoprotein</keyword>